<evidence type="ECO:0000313" key="11">
    <source>
        <dbReference type="Proteomes" id="UP000224567"/>
    </source>
</evidence>
<protein>
    <recommendedName>
        <fullName evidence="2">ABC-type xenobiotic transporter</fullName>
        <ecNumber evidence="2">7.6.2.2</ecNumber>
    </recommendedName>
</protein>
<keyword evidence="11" id="KW-1185">Reference proteome</keyword>
<comment type="caution">
    <text evidence="10">The sequence shown here is derived from an EMBL/GenBank/DDBJ whole genome shotgun (WGS) entry which is preliminary data.</text>
</comment>
<dbReference type="InterPro" id="IPR027417">
    <property type="entry name" value="P-loop_NTPase"/>
</dbReference>
<dbReference type="GO" id="GO:0005524">
    <property type="term" value="F:ATP binding"/>
    <property type="evidence" value="ECO:0007669"/>
    <property type="project" value="UniProtKB-KW"/>
</dbReference>
<dbReference type="InterPro" id="IPR003439">
    <property type="entry name" value="ABC_transporter-like_ATP-bd"/>
</dbReference>
<dbReference type="InterPro" id="IPR050173">
    <property type="entry name" value="ABC_transporter_C-like"/>
</dbReference>
<dbReference type="GO" id="GO:0016020">
    <property type="term" value="C:membrane"/>
    <property type="evidence" value="ECO:0007669"/>
    <property type="project" value="InterPro"/>
</dbReference>
<gene>
    <name evidence="10" type="ORF">CQW23_22225</name>
</gene>
<dbReference type="GO" id="GO:0016887">
    <property type="term" value="F:ATP hydrolysis activity"/>
    <property type="evidence" value="ECO:0007669"/>
    <property type="project" value="InterPro"/>
</dbReference>
<evidence type="ECO:0000256" key="1">
    <source>
        <dbReference type="ARBA" id="ARBA00009726"/>
    </source>
</evidence>
<dbReference type="Gene3D" id="1.20.1560.10">
    <property type="entry name" value="ABC transporter type 1, transmembrane domain"/>
    <property type="match status" value="1"/>
</dbReference>
<keyword evidence="5" id="KW-0067">ATP-binding</keyword>
<comment type="catalytic activity">
    <reaction evidence="8">
        <text>ATP + H2O + xenobioticSide 1 = ADP + phosphate + xenobioticSide 2.</text>
        <dbReference type="EC" id="7.6.2.2"/>
    </reaction>
</comment>
<keyword evidence="3" id="KW-0812">Transmembrane</keyword>
<organism evidence="10 11">
    <name type="scientific">Capsicum baccatum</name>
    <name type="common">Peruvian pepper</name>
    <dbReference type="NCBI Taxonomy" id="33114"/>
    <lineage>
        <taxon>Eukaryota</taxon>
        <taxon>Viridiplantae</taxon>
        <taxon>Streptophyta</taxon>
        <taxon>Embryophyta</taxon>
        <taxon>Tracheophyta</taxon>
        <taxon>Spermatophyta</taxon>
        <taxon>Magnoliopsida</taxon>
        <taxon>eudicotyledons</taxon>
        <taxon>Gunneridae</taxon>
        <taxon>Pentapetalae</taxon>
        <taxon>asterids</taxon>
        <taxon>lamiids</taxon>
        <taxon>Solanales</taxon>
        <taxon>Solanaceae</taxon>
        <taxon>Solanoideae</taxon>
        <taxon>Capsiceae</taxon>
        <taxon>Capsicum</taxon>
    </lineage>
</organism>
<evidence type="ECO:0000256" key="7">
    <source>
        <dbReference type="ARBA" id="ARBA00023136"/>
    </source>
</evidence>
<sequence length="332" mass="37249">MQMQKCFFSPMEQWSGLVGLSLSYALALTSTQVFLSRWYSNLASYVISAERIKQFMHIPPEPPAIVEDNRPPSTRPTKGRIDFLDLKIKYRPNAPLILKGITCSVLEGTKVGVVGRIGSGKTTLISALFHLVEPCRGQVIIDDINICSIGLKDLRSKLSIIPREPTLFKGSVRTNLDPLGLYSYDEIWKALEKCQLKDTISILPNLLDSSVSDEGENWSMGQRQLFCLGRVLLRRNRILVLDEATASIDSATDAILQRIIRGEFSNCTVITVAHRVPTVLDSDMVMVLSFGELVEYDQPSRLMQTNSSFAKLVAEYWSSSRRSSLQKLDTYH</sequence>
<dbReference type="FunFam" id="3.40.50.300:FF:000169">
    <property type="entry name" value="ABC transporter C family member 3"/>
    <property type="match status" value="1"/>
</dbReference>
<dbReference type="PROSITE" id="PS50893">
    <property type="entry name" value="ABC_TRANSPORTER_2"/>
    <property type="match status" value="1"/>
</dbReference>
<comment type="similarity">
    <text evidence="1">Belongs to the ABC transporter superfamily. ABCC family. Conjugate transporter (TC 3.A.1.208) subfamily.</text>
</comment>
<keyword evidence="6" id="KW-1133">Transmembrane helix</keyword>
<dbReference type="GO" id="GO:0008559">
    <property type="term" value="F:ABC-type xenobiotic transporter activity"/>
    <property type="evidence" value="ECO:0007669"/>
    <property type="project" value="UniProtKB-EC"/>
</dbReference>
<reference evidence="10 11" key="1">
    <citation type="journal article" date="2017" name="Genome Biol.">
        <title>New reference genome sequences of hot pepper reveal the massive evolution of plant disease-resistance genes by retroduplication.</title>
        <authorList>
            <person name="Kim S."/>
            <person name="Park J."/>
            <person name="Yeom S.I."/>
            <person name="Kim Y.M."/>
            <person name="Seo E."/>
            <person name="Kim K.T."/>
            <person name="Kim M.S."/>
            <person name="Lee J.M."/>
            <person name="Cheong K."/>
            <person name="Shin H.S."/>
            <person name="Kim S.B."/>
            <person name="Han K."/>
            <person name="Lee J."/>
            <person name="Park M."/>
            <person name="Lee H.A."/>
            <person name="Lee H.Y."/>
            <person name="Lee Y."/>
            <person name="Oh S."/>
            <person name="Lee J.H."/>
            <person name="Choi E."/>
            <person name="Choi E."/>
            <person name="Lee S.E."/>
            <person name="Jeon J."/>
            <person name="Kim H."/>
            <person name="Choi G."/>
            <person name="Song H."/>
            <person name="Lee J."/>
            <person name="Lee S.C."/>
            <person name="Kwon J.K."/>
            <person name="Lee H.Y."/>
            <person name="Koo N."/>
            <person name="Hong Y."/>
            <person name="Kim R.W."/>
            <person name="Kang W.H."/>
            <person name="Huh J.H."/>
            <person name="Kang B.C."/>
            <person name="Yang T.J."/>
            <person name="Lee Y.H."/>
            <person name="Bennetzen J.L."/>
            <person name="Choi D."/>
        </authorList>
    </citation>
    <scope>NUCLEOTIDE SEQUENCE [LARGE SCALE GENOMIC DNA]</scope>
    <source>
        <strain evidence="11">cv. PBC81</strain>
    </source>
</reference>
<evidence type="ECO:0000256" key="6">
    <source>
        <dbReference type="ARBA" id="ARBA00022989"/>
    </source>
</evidence>
<evidence type="ECO:0000256" key="3">
    <source>
        <dbReference type="ARBA" id="ARBA00022692"/>
    </source>
</evidence>
<dbReference type="EMBL" id="MLFT02000009">
    <property type="protein sequence ID" value="PHT38652.1"/>
    <property type="molecule type" value="Genomic_DNA"/>
</dbReference>
<proteinExistence type="inferred from homology"/>
<dbReference type="SUPFAM" id="SSF52540">
    <property type="entry name" value="P-loop containing nucleoside triphosphate hydrolases"/>
    <property type="match status" value="1"/>
</dbReference>
<evidence type="ECO:0000313" key="10">
    <source>
        <dbReference type="EMBL" id="PHT38652.1"/>
    </source>
</evidence>
<evidence type="ECO:0000256" key="8">
    <source>
        <dbReference type="ARBA" id="ARBA00034018"/>
    </source>
</evidence>
<dbReference type="InterPro" id="IPR003593">
    <property type="entry name" value="AAA+_ATPase"/>
</dbReference>
<dbReference type="OrthoDB" id="6500128at2759"/>
<name>A0A2G2W096_CAPBA</name>
<reference evidence="11" key="2">
    <citation type="journal article" date="2017" name="J. Anim. Genet.">
        <title>Multiple reference genome sequences of hot pepper reveal the massive evolution of plant disease resistance genes by retroduplication.</title>
        <authorList>
            <person name="Kim S."/>
            <person name="Park J."/>
            <person name="Yeom S.-I."/>
            <person name="Kim Y.-M."/>
            <person name="Seo E."/>
            <person name="Kim K.-T."/>
            <person name="Kim M.-S."/>
            <person name="Lee J.M."/>
            <person name="Cheong K."/>
            <person name="Shin H.-S."/>
            <person name="Kim S.-B."/>
            <person name="Han K."/>
            <person name="Lee J."/>
            <person name="Park M."/>
            <person name="Lee H.-A."/>
            <person name="Lee H.-Y."/>
            <person name="Lee Y."/>
            <person name="Oh S."/>
            <person name="Lee J.H."/>
            <person name="Choi E."/>
            <person name="Choi E."/>
            <person name="Lee S.E."/>
            <person name="Jeon J."/>
            <person name="Kim H."/>
            <person name="Choi G."/>
            <person name="Song H."/>
            <person name="Lee J."/>
            <person name="Lee S.-C."/>
            <person name="Kwon J.-K."/>
            <person name="Lee H.-Y."/>
            <person name="Koo N."/>
            <person name="Hong Y."/>
            <person name="Kim R.W."/>
            <person name="Kang W.-H."/>
            <person name="Huh J.H."/>
            <person name="Kang B.-C."/>
            <person name="Yang T.-J."/>
            <person name="Lee Y.-H."/>
            <person name="Bennetzen J.L."/>
            <person name="Choi D."/>
        </authorList>
    </citation>
    <scope>NUCLEOTIDE SEQUENCE [LARGE SCALE GENOMIC DNA]</scope>
    <source>
        <strain evidence="11">cv. PBC81</strain>
    </source>
</reference>
<dbReference type="AlphaFoldDB" id="A0A2G2W096"/>
<dbReference type="Pfam" id="PF00005">
    <property type="entry name" value="ABC_tran"/>
    <property type="match status" value="1"/>
</dbReference>
<dbReference type="Proteomes" id="UP000224567">
    <property type="component" value="Unassembled WGS sequence"/>
</dbReference>
<feature type="domain" description="ABC transporter" evidence="9">
    <location>
        <begin position="81"/>
        <end position="315"/>
    </location>
</feature>
<dbReference type="PANTHER" id="PTHR24223">
    <property type="entry name" value="ATP-BINDING CASSETTE SUB-FAMILY C"/>
    <property type="match status" value="1"/>
</dbReference>
<dbReference type="CDD" id="cd03244">
    <property type="entry name" value="ABCC_MRP_domain2"/>
    <property type="match status" value="1"/>
</dbReference>
<evidence type="ECO:0000256" key="2">
    <source>
        <dbReference type="ARBA" id="ARBA00012191"/>
    </source>
</evidence>
<dbReference type="EC" id="7.6.2.2" evidence="2"/>
<evidence type="ECO:0000256" key="5">
    <source>
        <dbReference type="ARBA" id="ARBA00022840"/>
    </source>
</evidence>
<dbReference type="InterPro" id="IPR036640">
    <property type="entry name" value="ABC1_TM_sf"/>
</dbReference>
<dbReference type="SMART" id="SM00382">
    <property type="entry name" value="AAA"/>
    <property type="match status" value="1"/>
</dbReference>
<dbReference type="Gene3D" id="3.40.50.300">
    <property type="entry name" value="P-loop containing nucleotide triphosphate hydrolases"/>
    <property type="match status" value="1"/>
</dbReference>
<dbReference type="PANTHER" id="PTHR24223:SF108">
    <property type="entry name" value="ABC TRANSPORTER C FAMILY MEMBER 8"/>
    <property type="match status" value="1"/>
</dbReference>
<dbReference type="STRING" id="33114.A0A2G2W096"/>
<evidence type="ECO:0000259" key="9">
    <source>
        <dbReference type="PROSITE" id="PS50893"/>
    </source>
</evidence>
<evidence type="ECO:0000256" key="4">
    <source>
        <dbReference type="ARBA" id="ARBA00022741"/>
    </source>
</evidence>
<accession>A0A2G2W096</accession>
<keyword evidence="7" id="KW-0472">Membrane</keyword>
<keyword evidence="4" id="KW-0547">Nucleotide-binding</keyword>